<dbReference type="RefSeq" id="XP_012334515.1">
    <property type="nucleotide sequence ID" value="XM_012479092.1"/>
</dbReference>
<protein>
    <recommendedName>
        <fullName evidence="4">Tetratricopeptide repeat protein</fullName>
    </recommendedName>
</protein>
<feature type="compositionally biased region" description="Low complexity" evidence="1">
    <location>
        <begin position="308"/>
        <end position="323"/>
    </location>
</feature>
<evidence type="ECO:0000313" key="2">
    <source>
        <dbReference type="EMBL" id="KJP88963.1"/>
    </source>
</evidence>
<dbReference type="GO" id="GO:0006383">
    <property type="term" value="P:transcription by RNA polymerase III"/>
    <property type="evidence" value="ECO:0007669"/>
    <property type="project" value="InterPro"/>
</dbReference>
<feature type="compositionally biased region" description="Low complexity" evidence="1">
    <location>
        <begin position="1009"/>
        <end position="1020"/>
    </location>
</feature>
<feature type="region of interest" description="Disordered" evidence="1">
    <location>
        <begin position="364"/>
        <end position="419"/>
    </location>
</feature>
<keyword evidence="3" id="KW-1185">Reference proteome</keyword>
<feature type="region of interest" description="Disordered" evidence="1">
    <location>
        <begin position="1000"/>
        <end position="1021"/>
    </location>
</feature>
<dbReference type="SUPFAM" id="SSF48452">
    <property type="entry name" value="TPR-like"/>
    <property type="match status" value="1"/>
</dbReference>
<evidence type="ECO:0000256" key="1">
    <source>
        <dbReference type="SAM" id="MobiDB-lite"/>
    </source>
</evidence>
<proteinExistence type="predicted"/>
<feature type="region of interest" description="Disordered" evidence="1">
    <location>
        <begin position="200"/>
        <end position="222"/>
    </location>
</feature>
<feature type="region of interest" description="Disordered" evidence="1">
    <location>
        <begin position="1"/>
        <end position="31"/>
    </location>
</feature>
<gene>
    <name evidence="2" type="ORF">AK88_01457</name>
</gene>
<dbReference type="OMA" id="CMCYTCL"/>
<dbReference type="PANTHER" id="PTHR23082">
    <property type="entry name" value="TRANSCRIPTION INITIATION FACTOR IIIC TFIIIC , POLYPEPTIDE 3-RELATED"/>
    <property type="match status" value="1"/>
</dbReference>
<dbReference type="InterPro" id="IPR011990">
    <property type="entry name" value="TPR-like_helical_dom_sf"/>
</dbReference>
<evidence type="ECO:0000313" key="3">
    <source>
        <dbReference type="Proteomes" id="UP000054561"/>
    </source>
</evidence>
<dbReference type="Gene3D" id="1.25.40.10">
    <property type="entry name" value="Tetratricopeptide repeat domain"/>
    <property type="match status" value="1"/>
</dbReference>
<feature type="compositionally biased region" description="Polar residues" evidence="1">
    <location>
        <begin position="408"/>
        <end position="417"/>
    </location>
</feature>
<dbReference type="InterPro" id="IPR019734">
    <property type="entry name" value="TPR_rpt"/>
</dbReference>
<organism evidence="2 3">
    <name type="scientific">Plasmodium fragile</name>
    <dbReference type="NCBI Taxonomy" id="5857"/>
    <lineage>
        <taxon>Eukaryota</taxon>
        <taxon>Sar</taxon>
        <taxon>Alveolata</taxon>
        <taxon>Apicomplexa</taxon>
        <taxon>Aconoidasida</taxon>
        <taxon>Haemosporida</taxon>
        <taxon>Plasmodiidae</taxon>
        <taxon>Plasmodium</taxon>
        <taxon>Plasmodium (Plasmodium)</taxon>
    </lineage>
</organism>
<name>A0A0D9QPU1_PLAFR</name>
<feature type="compositionally biased region" description="Gly residues" evidence="1">
    <location>
        <begin position="164"/>
        <end position="175"/>
    </location>
</feature>
<dbReference type="GeneID" id="24266771"/>
<dbReference type="OrthoDB" id="9991317at2759"/>
<dbReference type="VEuPathDB" id="PlasmoDB:AK88_01457"/>
<dbReference type="Proteomes" id="UP000054561">
    <property type="component" value="Unassembled WGS sequence"/>
</dbReference>
<dbReference type="InterPro" id="IPR039340">
    <property type="entry name" value="Tfc4/TFIIIC-102/Sfc4"/>
</dbReference>
<dbReference type="Pfam" id="PF13181">
    <property type="entry name" value="TPR_8"/>
    <property type="match status" value="1"/>
</dbReference>
<sequence>MNTTPGFENDEGNERDTGSYAKRNANEDSEYSDSFVEHLFNVNRRRPGGVRGKLYGQHPQFENEQGGGNGNWYDAEGAPSGGSRPHVVGGEQDRYPAREDEEVMKYYSVVKGNKMNEDVLQNQIDHLLNFNNQIETYEEKQRRLFLGSANDEQIDPGLYAEGNSGDGGSGGGGGGGHGDGAVLFSHFVDDLSRVKKCHLTERGGDLPPQSSDKKGMTNQPDGVNCSVSGDDLDGSEIVHSLNSTHITFNEKRLLNICNINLNNILYFYLCCNEEYVLLCQEEGGEGRKLIYTYDSYSFEKPDGGSDVSSHLSSEGTSRSSSSISDEELLLLRYGNAEGDGDSDECAEEYDEEEEADWYGDEAEADWCGDDRSGNHVNNPLRRRSLRRKKRQKRKKKRNAKRTRHGGATCTQSSSEPTKMNKEVESLMNKANSYYINQNFEQCITILEKVIKLAPNLHDPFHLLGLIHEREYKNVRKAINYYLIAAHLSRNDYLSWYNIIELCKMDKQYNLILYCLFKVLRIYKTKVAKREKKRMKGGVQGEVDDKEDHHICADQLEASDEQTNDLDDFSKHLYFNIAFTYLLLEDYKNGLKWLLMLRNTCGGEVDIMIDLYVCICLVVVRKPQDSYHFLKHMFLRVMRERREGGEAASGKEKAIHTRDRIWSYNEKSIICFFMQSQILNGKYDECIFVYKLVTRMSGEKIHVDIFIQFVKSLLMVGHIDYGYLTKCSFMNMILGDCVLFEDLILHLAESYYSRGMFESAIRLYRLVYAKRNGVLRGGSQSEAAKTSTSHIDATITSPTREMDTAGGTLVGYDNGVQFLSTVYKLVKCYYYIQNFNKAEKIILKILNNQHIVKNNIEIDIKTLYINILHKTKRHNKAISILLSIKQKKLRFMCSIPNPLSNKEREILLFKILNRKNKLLLYLSHNSYIMHMFYVYHKKDSVFYKYDNFLSKRDVNDIINLRVNICFCYFCVKYNFSVLGHLYLYNVLLFLGAKGKGESAAPGQCSHRGHSSNSGHSGNSDSCAAADRRLRKLRQRIDTLHSYREYVVFLATSFHIFKNKKNPEDVDIVYKDVRMAGTKLYYKGVLVFDAKGEEKRSAAIESVNTAAGTSRRAREQLRRHLHRYAQGVESEIFNSKIMVKFYKFSYSFFSFLYEIEQDFKRIHTAMEKEIINFKGKGKNLKVGESEPEPGGWRSLFVPPGHSNLCSEGSEVPSFSSTRQVSFLRQDEVVRQVVDPPPQESPTTREVQTGKVNTGQVDTGQVDTGEAPKRSKRFSFLVTKKKMNLFTFENYLGLYFSLLFLEECFFIVTTMNMYEDAIHILSIYLKNRKSSKMKFLTYMKSVKKEFQQHRISNNFVNLECYFFNNTYSNIIKDEMRNEYNNFCTMNEHIDCKYFLFRINLLLNRLYISSGNFEKQIKCLNDVYIFKRKEQDEYKVLKYYSDIVLTGTFCQNYLSSISKSRYKNILIAFRLFLVRTLHSKNSNPFLIYLIGNVCNLSCMIVNSVHEYTRAYAFLLKGRKANQQRLLRWRRGVKGVKGSGQEGQVTHSGDSSQGNSPANSQPDDQSGGHSDESADAADLSDELEEERVLFTKLKLCAERRKQNQVEDNFETVADDLNFLFSLMTSYFNYASGYRVQNRESVMLTSFCLLNDYITKRYQQKVLNKKKKYQMYSLFYKPYKYIYTAEILYNLGRALHQLSYFSECMKLYLSVIRLVQRAEKEMKKICSSNKLNLNKKFILEYVINMNRCMCYTCLYFGHKAQPTPLNHLTNYFNNLNSKYSNLFLLFFDKRHLLFSASYNLSVIFKKLNRFEQAKYVLSNIVWD</sequence>
<feature type="region of interest" description="Disordered" evidence="1">
    <location>
        <begin position="302"/>
        <end position="324"/>
    </location>
</feature>
<dbReference type="EMBL" id="KQ001656">
    <property type="protein sequence ID" value="KJP88963.1"/>
    <property type="molecule type" value="Genomic_DNA"/>
</dbReference>
<feature type="region of interest" description="Disordered" evidence="1">
    <location>
        <begin position="155"/>
        <end position="175"/>
    </location>
</feature>
<feature type="compositionally biased region" description="Basic residues" evidence="1">
    <location>
        <begin position="380"/>
        <end position="404"/>
    </location>
</feature>
<feature type="region of interest" description="Disordered" evidence="1">
    <location>
        <begin position="1530"/>
        <end position="1576"/>
    </location>
</feature>
<dbReference type="SMART" id="SM00028">
    <property type="entry name" value="TPR"/>
    <property type="match status" value="4"/>
</dbReference>
<dbReference type="PANTHER" id="PTHR23082:SF0">
    <property type="entry name" value="GENERAL TRANSCRIPTION FACTOR 3C POLYPEPTIDE 3"/>
    <property type="match status" value="1"/>
</dbReference>
<accession>A0A0D9QPU1</accession>
<reference evidence="2 3" key="1">
    <citation type="submission" date="2014-03" db="EMBL/GenBank/DDBJ databases">
        <title>The Genome Sequence of Plasmodium fragile nilgiri.</title>
        <authorList>
            <consortium name="The Broad Institute Genomics Platform"/>
            <consortium name="The Broad Institute Genome Sequencing Center for Infectious Disease"/>
            <person name="Neafsey D."/>
            <person name="Duraisingh M."/>
            <person name="Young S.K."/>
            <person name="Zeng Q."/>
            <person name="Gargeya S."/>
            <person name="Abouelleil A."/>
            <person name="Alvarado L."/>
            <person name="Chapman S.B."/>
            <person name="Gainer-Dewar J."/>
            <person name="Goldberg J."/>
            <person name="Griggs A."/>
            <person name="Gujja S."/>
            <person name="Hansen M."/>
            <person name="Howarth C."/>
            <person name="Imamovic A."/>
            <person name="Larimer J."/>
            <person name="Pearson M."/>
            <person name="Poon T.W."/>
            <person name="Priest M."/>
            <person name="Roberts A."/>
            <person name="Saif S."/>
            <person name="Shea T."/>
            <person name="Sykes S."/>
            <person name="Wortman J."/>
            <person name="Nusbaum C."/>
            <person name="Birren B."/>
        </authorList>
    </citation>
    <scope>NUCLEOTIDE SEQUENCE [LARGE SCALE GENOMIC DNA]</scope>
    <source>
        <strain evidence="3">nilgiri</strain>
    </source>
</reference>
<evidence type="ECO:0008006" key="4">
    <source>
        <dbReference type="Google" id="ProtNLM"/>
    </source>
</evidence>
<feature type="compositionally biased region" description="Polar residues" evidence="1">
    <location>
        <begin position="1537"/>
        <end position="1563"/>
    </location>
</feature>
<dbReference type="GO" id="GO:0000127">
    <property type="term" value="C:transcription factor TFIIIC complex"/>
    <property type="evidence" value="ECO:0007669"/>
    <property type="project" value="TreeGrafter"/>
</dbReference>